<dbReference type="RefSeq" id="WP_076608153.1">
    <property type="nucleotide sequence ID" value="NZ_FTNR01000003.1"/>
</dbReference>
<accession>A0A1N7DXJ8</accession>
<sequence>MSVSGLCQICELQPAEEQCPNCGALVCSTHYNEDRGLCADCVAQADPGRQSDDVDINRL</sequence>
<dbReference type="AlphaFoldDB" id="A0A1N7DXJ8"/>
<dbReference type="Proteomes" id="UP000185936">
    <property type="component" value="Unassembled WGS sequence"/>
</dbReference>
<organism evidence="1 2">
    <name type="scientific">Natronorubrum thiooxidans</name>
    <dbReference type="NCBI Taxonomy" id="308853"/>
    <lineage>
        <taxon>Archaea</taxon>
        <taxon>Methanobacteriati</taxon>
        <taxon>Methanobacteriota</taxon>
        <taxon>Stenosarchaea group</taxon>
        <taxon>Halobacteria</taxon>
        <taxon>Halobacteriales</taxon>
        <taxon>Natrialbaceae</taxon>
        <taxon>Natronorubrum</taxon>
    </lineage>
</organism>
<name>A0A1N7DXJ8_9EURY</name>
<proteinExistence type="predicted"/>
<gene>
    <name evidence="1" type="ORF">SAMN05421752_10314</name>
</gene>
<protein>
    <submittedName>
        <fullName evidence="1">HIT zinc finger</fullName>
    </submittedName>
</protein>
<reference evidence="2" key="1">
    <citation type="submission" date="2017-01" db="EMBL/GenBank/DDBJ databases">
        <authorList>
            <person name="Varghese N."/>
            <person name="Submissions S."/>
        </authorList>
    </citation>
    <scope>NUCLEOTIDE SEQUENCE [LARGE SCALE GENOMIC DNA]</scope>
    <source>
        <strain evidence="2">type strain: HArc-</strain>
    </source>
</reference>
<dbReference type="EMBL" id="FTNR01000003">
    <property type="protein sequence ID" value="SIR80563.1"/>
    <property type="molecule type" value="Genomic_DNA"/>
</dbReference>
<evidence type="ECO:0000313" key="1">
    <source>
        <dbReference type="EMBL" id="SIR80563.1"/>
    </source>
</evidence>
<evidence type="ECO:0000313" key="2">
    <source>
        <dbReference type="Proteomes" id="UP000185936"/>
    </source>
</evidence>
<dbReference type="OrthoDB" id="70008at2157"/>
<keyword evidence="2" id="KW-1185">Reference proteome</keyword>
<dbReference type="STRING" id="308853.SAMN05421752_10314"/>